<keyword evidence="3" id="KW-1185">Reference proteome</keyword>
<evidence type="ECO:0000313" key="3">
    <source>
        <dbReference type="Proteomes" id="UP000663760"/>
    </source>
</evidence>
<name>A0A7I8KI02_SPIIN</name>
<feature type="region of interest" description="Disordered" evidence="1">
    <location>
        <begin position="14"/>
        <end position="54"/>
    </location>
</feature>
<accession>A0A7I8KI02</accession>
<dbReference type="Proteomes" id="UP000663760">
    <property type="component" value="Chromosome 6"/>
</dbReference>
<dbReference type="EMBL" id="LR746269">
    <property type="protein sequence ID" value="CAA7397449.1"/>
    <property type="molecule type" value="Genomic_DNA"/>
</dbReference>
<reference evidence="2" key="1">
    <citation type="submission" date="2020-02" db="EMBL/GenBank/DDBJ databases">
        <authorList>
            <person name="Scholz U."/>
            <person name="Mascher M."/>
            <person name="Fiebig A."/>
        </authorList>
    </citation>
    <scope>NUCLEOTIDE SEQUENCE</scope>
</reference>
<gene>
    <name evidence="2" type="ORF">SI8410_06008114</name>
</gene>
<organism evidence="2 3">
    <name type="scientific">Spirodela intermedia</name>
    <name type="common">Intermediate duckweed</name>
    <dbReference type="NCBI Taxonomy" id="51605"/>
    <lineage>
        <taxon>Eukaryota</taxon>
        <taxon>Viridiplantae</taxon>
        <taxon>Streptophyta</taxon>
        <taxon>Embryophyta</taxon>
        <taxon>Tracheophyta</taxon>
        <taxon>Spermatophyta</taxon>
        <taxon>Magnoliopsida</taxon>
        <taxon>Liliopsida</taxon>
        <taxon>Araceae</taxon>
        <taxon>Lemnoideae</taxon>
        <taxon>Spirodela</taxon>
    </lineage>
</organism>
<evidence type="ECO:0000313" key="2">
    <source>
        <dbReference type="EMBL" id="CAA7397449.1"/>
    </source>
</evidence>
<dbReference type="AlphaFoldDB" id="A0A7I8KI02"/>
<protein>
    <submittedName>
        <fullName evidence="2">Uncharacterized protein</fullName>
    </submittedName>
</protein>
<sequence>MPRPRRRIFLQLLATPAAGGGGRAVGPPPSALQGPPGERIGTMPRPADPHSRPA</sequence>
<evidence type="ECO:0000256" key="1">
    <source>
        <dbReference type="SAM" id="MobiDB-lite"/>
    </source>
</evidence>
<proteinExistence type="predicted"/>